<protein>
    <submittedName>
        <fullName evidence="10">Cell division protein FtsQ/DivIB</fullName>
    </submittedName>
</protein>
<dbReference type="Pfam" id="PF03799">
    <property type="entry name" value="FtsQ_DivIB_C"/>
    <property type="match status" value="1"/>
</dbReference>
<evidence type="ECO:0000259" key="9">
    <source>
        <dbReference type="PROSITE" id="PS51779"/>
    </source>
</evidence>
<dbReference type="AlphaFoldDB" id="A0A9D1E8C5"/>
<dbReference type="GO" id="GO:0005886">
    <property type="term" value="C:plasma membrane"/>
    <property type="evidence" value="ECO:0007669"/>
    <property type="project" value="TreeGrafter"/>
</dbReference>
<dbReference type="PANTHER" id="PTHR37820:SF1">
    <property type="entry name" value="CELL DIVISION PROTEIN FTSQ"/>
    <property type="match status" value="1"/>
</dbReference>
<comment type="caution">
    <text evidence="10">The sequence shown here is derived from an EMBL/GenBank/DDBJ whole genome shotgun (WGS) entry which is preliminary data.</text>
</comment>
<dbReference type="GO" id="GO:0051301">
    <property type="term" value="P:cell division"/>
    <property type="evidence" value="ECO:0007669"/>
    <property type="project" value="UniProtKB-KW"/>
</dbReference>
<keyword evidence="5 8" id="KW-1133">Transmembrane helix</keyword>
<keyword evidence="6 8" id="KW-0472">Membrane</keyword>
<dbReference type="InterPro" id="IPR034746">
    <property type="entry name" value="POTRA"/>
</dbReference>
<evidence type="ECO:0000256" key="3">
    <source>
        <dbReference type="ARBA" id="ARBA00022618"/>
    </source>
</evidence>
<dbReference type="InterPro" id="IPR005548">
    <property type="entry name" value="Cell_div_FtsQ/DivIB_C"/>
</dbReference>
<keyword evidence="2" id="KW-1003">Cell membrane</keyword>
<organism evidence="10 11">
    <name type="scientific">Candidatus Pullilachnospira gallistercoris</name>
    <dbReference type="NCBI Taxonomy" id="2840911"/>
    <lineage>
        <taxon>Bacteria</taxon>
        <taxon>Bacillati</taxon>
        <taxon>Bacillota</taxon>
        <taxon>Clostridia</taxon>
        <taxon>Lachnospirales</taxon>
        <taxon>Lachnospiraceae</taxon>
        <taxon>Lachnospiraceae incertae sedis</taxon>
        <taxon>Candidatus Pullilachnospira</taxon>
    </lineage>
</organism>
<reference evidence="10" key="1">
    <citation type="submission" date="2020-10" db="EMBL/GenBank/DDBJ databases">
        <authorList>
            <person name="Gilroy R."/>
        </authorList>
    </citation>
    <scope>NUCLEOTIDE SEQUENCE</scope>
    <source>
        <strain evidence="10">ChiSjej5B23-6657</strain>
    </source>
</reference>
<evidence type="ECO:0000256" key="5">
    <source>
        <dbReference type="ARBA" id="ARBA00022989"/>
    </source>
</evidence>
<gene>
    <name evidence="10" type="ORF">IAA55_02500</name>
</gene>
<dbReference type="InterPro" id="IPR050487">
    <property type="entry name" value="FtsQ_DivIB"/>
</dbReference>
<dbReference type="EMBL" id="DVHM01000041">
    <property type="protein sequence ID" value="HIR70133.1"/>
    <property type="molecule type" value="Genomic_DNA"/>
</dbReference>
<keyword evidence="4 8" id="KW-0812">Transmembrane</keyword>
<reference evidence="10" key="2">
    <citation type="journal article" date="2021" name="PeerJ">
        <title>Extensive microbial diversity within the chicken gut microbiome revealed by metagenomics and culture.</title>
        <authorList>
            <person name="Gilroy R."/>
            <person name="Ravi A."/>
            <person name="Getino M."/>
            <person name="Pursley I."/>
            <person name="Horton D.L."/>
            <person name="Alikhan N.F."/>
            <person name="Baker D."/>
            <person name="Gharbi K."/>
            <person name="Hall N."/>
            <person name="Watson M."/>
            <person name="Adriaenssens E.M."/>
            <person name="Foster-Nyarko E."/>
            <person name="Jarju S."/>
            <person name="Secka A."/>
            <person name="Antonio M."/>
            <person name="Oren A."/>
            <person name="Chaudhuri R.R."/>
            <person name="La Ragione R."/>
            <person name="Hildebrand F."/>
            <person name="Pallen M.J."/>
        </authorList>
    </citation>
    <scope>NUCLEOTIDE SEQUENCE</scope>
    <source>
        <strain evidence="10">ChiSjej5B23-6657</strain>
    </source>
</reference>
<evidence type="ECO:0000256" key="1">
    <source>
        <dbReference type="ARBA" id="ARBA00004370"/>
    </source>
</evidence>
<accession>A0A9D1E8C5</accession>
<evidence type="ECO:0000256" key="6">
    <source>
        <dbReference type="ARBA" id="ARBA00023136"/>
    </source>
</evidence>
<evidence type="ECO:0000256" key="7">
    <source>
        <dbReference type="ARBA" id="ARBA00023306"/>
    </source>
</evidence>
<comment type="subcellular location">
    <subcellularLocation>
        <location evidence="1">Membrane</location>
    </subcellularLocation>
</comment>
<evidence type="ECO:0000256" key="2">
    <source>
        <dbReference type="ARBA" id="ARBA00022475"/>
    </source>
</evidence>
<feature type="domain" description="POTRA" evidence="9">
    <location>
        <begin position="52"/>
        <end position="121"/>
    </location>
</feature>
<proteinExistence type="predicted"/>
<feature type="transmembrane region" description="Helical" evidence="8">
    <location>
        <begin position="28"/>
        <end position="50"/>
    </location>
</feature>
<dbReference type="PANTHER" id="PTHR37820">
    <property type="entry name" value="CELL DIVISION PROTEIN DIVIB"/>
    <property type="match status" value="1"/>
</dbReference>
<keyword evidence="7" id="KW-0131">Cell cycle</keyword>
<evidence type="ECO:0000313" key="11">
    <source>
        <dbReference type="Proteomes" id="UP000823912"/>
    </source>
</evidence>
<evidence type="ECO:0000256" key="8">
    <source>
        <dbReference type="SAM" id="Phobius"/>
    </source>
</evidence>
<dbReference type="PROSITE" id="PS51779">
    <property type="entry name" value="POTRA"/>
    <property type="match status" value="1"/>
</dbReference>
<evidence type="ECO:0000313" key="10">
    <source>
        <dbReference type="EMBL" id="HIR70133.1"/>
    </source>
</evidence>
<name>A0A9D1E8C5_9FIRM</name>
<keyword evidence="3 10" id="KW-0132">Cell division</keyword>
<sequence>MRREREEREETQESRPKKKRRRFGRFRFYFVNIFLGVVIALLAVCIFVYFCCRVQTVEVEGSTLYTQQQIQDYVLDGTYSYNSVYAVADNLIHPKENIPFVKSVKVRMTGLNALKITVTEKKMIGYVTLADGTYAYFDRDGVVQEVSDRLLEGLLPVGGISCEKARAGDELPVDEEILTYLTALLKGLEKYEITPEEITFSDDGSAIVQYQGIQILLGKQTDLEEKLMRLPKILPYLEGMTGILHLENWSRDNTDIVFKNVPQTEG</sequence>
<dbReference type="Proteomes" id="UP000823912">
    <property type="component" value="Unassembled WGS sequence"/>
</dbReference>
<evidence type="ECO:0000256" key="4">
    <source>
        <dbReference type="ARBA" id="ARBA00022692"/>
    </source>
</evidence>